<organism evidence="2 3">
    <name type="scientific">Streptomyces enissocaesilis</name>
    <dbReference type="NCBI Taxonomy" id="332589"/>
    <lineage>
        <taxon>Bacteria</taxon>
        <taxon>Bacillati</taxon>
        <taxon>Actinomycetota</taxon>
        <taxon>Actinomycetes</taxon>
        <taxon>Kitasatosporales</taxon>
        <taxon>Streptomycetaceae</taxon>
        <taxon>Streptomyces</taxon>
        <taxon>Streptomyces rochei group</taxon>
    </lineage>
</organism>
<evidence type="ECO:0000256" key="1">
    <source>
        <dbReference type="SAM" id="MobiDB-lite"/>
    </source>
</evidence>
<feature type="region of interest" description="Disordered" evidence="1">
    <location>
        <begin position="36"/>
        <end position="74"/>
    </location>
</feature>
<sequence>MARGTAAVTRRVFVAAPICATSGRRSRLIHRVHLGRGPAEGRRKGFTGPGRTRLLDAAHQPGGPAALVQDNPDTDVSRTMRWLLDARSRKRELSGQDHQRPM</sequence>
<reference evidence="2 3" key="1">
    <citation type="journal article" date="2019" name="Int. J. Syst. Evol. Microbiol.">
        <title>The Global Catalogue of Microorganisms (GCM) 10K type strain sequencing project: providing services to taxonomists for standard genome sequencing and annotation.</title>
        <authorList>
            <consortium name="The Broad Institute Genomics Platform"/>
            <consortium name="The Broad Institute Genome Sequencing Center for Infectious Disease"/>
            <person name="Wu L."/>
            <person name="Ma J."/>
        </authorList>
    </citation>
    <scope>NUCLEOTIDE SEQUENCE [LARGE SCALE GENOMIC DNA]</scope>
    <source>
        <strain evidence="2 3">JCM 9088</strain>
    </source>
</reference>
<evidence type="ECO:0000313" key="3">
    <source>
        <dbReference type="Proteomes" id="UP001500403"/>
    </source>
</evidence>
<proteinExistence type="predicted"/>
<name>A0ABN3X864_9ACTN</name>
<gene>
    <name evidence="2" type="ORF">GCM10010446_28220</name>
</gene>
<accession>A0ABN3X864</accession>
<keyword evidence="3" id="KW-1185">Reference proteome</keyword>
<dbReference type="Proteomes" id="UP001500403">
    <property type="component" value="Unassembled WGS sequence"/>
</dbReference>
<protein>
    <submittedName>
        <fullName evidence="2">Uncharacterized protein</fullName>
    </submittedName>
</protein>
<evidence type="ECO:0000313" key="2">
    <source>
        <dbReference type="EMBL" id="GAA2941372.1"/>
    </source>
</evidence>
<dbReference type="EMBL" id="BAAAUD010000031">
    <property type="protein sequence ID" value="GAA2941372.1"/>
    <property type="molecule type" value="Genomic_DNA"/>
</dbReference>
<comment type="caution">
    <text evidence="2">The sequence shown here is derived from an EMBL/GenBank/DDBJ whole genome shotgun (WGS) entry which is preliminary data.</text>
</comment>